<feature type="domain" description="DUF2963" evidence="2">
    <location>
        <begin position="88"/>
        <end position="138"/>
    </location>
</feature>
<keyword evidence="3" id="KW-0966">Cell projection</keyword>
<evidence type="ECO:0000313" key="4">
    <source>
        <dbReference type="Proteomes" id="UP000825369"/>
    </source>
</evidence>
<sequence>MKNNNQPKSKNKKIIFIIWGLFISVSVIGLLIILLLALQPEQASKSTPKQIQIPQQPNSQQEEETYNDILNKINKEVDKLTNEEEIVYHPGSKTINYIKVYDSKTKKIIQRTFYNSDGKTIKTIEEYTPEGKLTKITNYIKDGKTIFSINEYNSEENIIKQTFYNPDGTVKEESTY</sequence>
<accession>A0ABX8TP41</accession>
<keyword evidence="4" id="KW-1185">Reference proteome</keyword>
<dbReference type="Pfam" id="PF11178">
    <property type="entry name" value="DUF2963"/>
    <property type="match status" value="2"/>
</dbReference>
<evidence type="ECO:0000256" key="1">
    <source>
        <dbReference type="SAM" id="Phobius"/>
    </source>
</evidence>
<dbReference type="EMBL" id="CP066882">
    <property type="protein sequence ID" value="QYC30906.1"/>
    <property type="molecule type" value="Genomic_DNA"/>
</dbReference>
<dbReference type="InterPro" id="IPR021348">
    <property type="entry name" value="DUF2963"/>
</dbReference>
<feature type="transmembrane region" description="Helical" evidence="1">
    <location>
        <begin position="14"/>
        <end position="38"/>
    </location>
</feature>
<reference evidence="3 4" key="1">
    <citation type="journal article" date="2021" name="Mol. Plant">
        <title>Genomic insights into the fast growth of paulownias and the formation of Paulownia witches' broom.</title>
        <authorList>
            <person name="Cao Y."/>
            <person name="Sun G."/>
            <person name="Zhai X."/>
            <person name="Xu P."/>
            <person name="Ma L."/>
            <person name="Deng M."/>
            <person name="Zhao Z."/>
            <person name="Yang H."/>
            <person name="Dong Y."/>
            <person name="Shang Z."/>
            <person name="Lv Y."/>
            <person name="Yan L."/>
            <person name="Liu H."/>
            <person name="Cao X."/>
            <person name="Li B."/>
            <person name="Wang Z."/>
            <person name="Zhao X."/>
            <person name="Yu H."/>
            <person name="Wang F."/>
            <person name="Ma W."/>
            <person name="Huang J."/>
            <person name="Fan G."/>
        </authorList>
    </citation>
    <scope>NUCLEOTIDE SEQUENCE [LARGE SCALE GENOMIC DNA]</scope>
    <source>
        <strain evidence="3 4">Zhengzhou</strain>
    </source>
</reference>
<keyword evidence="1" id="KW-0472">Membrane</keyword>
<evidence type="ECO:0000259" key="2">
    <source>
        <dbReference type="Pfam" id="PF11178"/>
    </source>
</evidence>
<gene>
    <name evidence="3" type="ORF">HGD80_04010</name>
</gene>
<keyword evidence="3" id="KW-0282">Flagellum</keyword>
<keyword evidence="1" id="KW-0812">Transmembrane</keyword>
<keyword evidence="3" id="KW-0969">Cilium</keyword>
<keyword evidence="1" id="KW-1133">Transmembrane helix</keyword>
<feature type="domain" description="DUF2963" evidence="2">
    <location>
        <begin position="139"/>
        <end position="170"/>
    </location>
</feature>
<dbReference type="RefSeq" id="WP_219474658.1">
    <property type="nucleotide sequence ID" value="NZ_CP066882.1"/>
</dbReference>
<protein>
    <submittedName>
        <fullName evidence="3">Flagellar protein FlaG</fullName>
    </submittedName>
</protein>
<organism evidence="3 4">
    <name type="scientific">Paulownia witches'-broom phytoplasma</name>
    <dbReference type="NCBI Taxonomy" id="39647"/>
    <lineage>
        <taxon>Bacteria</taxon>
        <taxon>Bacillati</taxon>
        <taxon>Mycoplasmatota</taxon>
        <taxon>Mollicutes</taxon>
        <taxon>Acholeplasmatales</taxon>
        <taxon>Acholeplasmataceae</taxon>
        <taxon>Candidatus Phytoplasma</taxon>
        <taxon>16SrI (Aster yellows group)</taxon>
    </lineage>
</organism>
<dbReference type="Proteomes" id="UP000825369">
    <property type="component" value="Chromosome"/>
</dbReference>
<proteinExistence type="predicted"/>
<name>A0ABX8TP41_9MOLU</name>
<evidence type="ECO:0000313" key="3">
    <source>
        <dbReference type="EMBL" id="QYC30906.1"/>
    </source>
</evidence>